<evidence type="ECO:0000256" key="1">
    <source>
        <dbReference type="SAM" id="MobiDB-lite"/>
    </source>
</evidence>
<feature type="region of interest" description="Disordered" evidence="1">
    <location>
        <begin position="50"/>
        <end position="86"/>
    </location>
</feature>
<protein>
    <submittedName>
        <fullName evidence="2">Uncharacterized protein</fullName>
    </submittedName>
</protein>
<accession>A0A225WUD1</accession>
<dbReference type="Proteomes" id="UP000198211">
    <property type="component" value="Unassembled WGS sequence"/>
</dbReference>
<organism evidence="2 3">
    <name type="scientific">Phytophthora megakarya</name>
    <dbReference type="NCBI Taxonomy" id="4795"/>
    <lineage>
        <taxon>Eukaryota</taxon>
        <taxon>Sar</taxon>
        <taxon>Stramenopiles</taxon>
        <taxon>Oomycota</taxon>
        <taxon>Peronosporomycetes</taxon>
        <taxon>Peronosporales</taxon>
        <taxon>Peronosporaceae</taxon>
        <taxon>Phytophthora</taxon>
    </lineage>
</organism>
<keyword evidence="3" id="KW-1185">Reference proteome</keyword>
<dbReference type="OrthoDB" id="123409at2759"/>
<name>A0A225WUD1_9STRA</name>
<comment type="caution">
    <text evidence="2">The sequence shown here is derived from an EMBL/GenBank/DDBJ whole genome shotgun (WGS) entry which is preliminary data.</text>
</comment>
<evidence type="ECO:0000313" key="2">
    <source>
        <dbReference type="EMBL" id="OWZ21223.1"/>
    </source>
</evidence>
<evidence type="ECO:0000313" key="3">
    <source>
        <dbReference type="Proteomes" id="UP000198211"/>
    </source>
</evidence>
<dbReference type="AlphaFoldDB" id="A0A225WUD1"/>
<sequence length="147" mass="16692">MRIDLLANKTSIIRRLLGCMGRLTFQDPELSGMLLRMDRQREGAQYQLNTTGTLSREDTDTHMPAPSMRSSRKATPRRQVPVEVGRAAPRQGCKQMCLRFISRRGRSSASPDLCTYPFLRHFIPTVKLDRAVKAHVEENLGGIWPVL</sequence>
<proteinExistence type="predicted"/>
<reference evidence="3" key="1">
    <citation type="submission" date="2017-03" db="EMBL/GenBank/DDBJ databases">
        <title>Phytopthora megakarya and P. palmivora, two closely related causual agents of cacao black pod achieved similar genome size and gene model numbers by different mechanisms.</title>
        <authorList>
            <person name="Ali S."/>
            <person name="Shao J."/>
            <person name="Larry D.J."/>
            <person name="Kronmiller B."/>
            <person name="Shen D."/>
            <person name="Strem M.D."/>
            <person name="Melnick R.L."/>
            <person name="Guiltinan M.J."/>
            <person name="Tyler B.M."/>
            <person name="Meinhardt L.W."/>
            <person name="Bailey B.A."/>
        </authorList>
    </citation>
    <scope>NUCLEOTIDE SEQUENCE [LARGE SCALE GENOMIC DNA]</scope>
    <source>
        <strain evidence="3">zdho120</strain>
    </source>
</reference>
<gene>
    <name evidence="2" type="ORF">PHMEG_0004248</name>
</gene>
<dbReference type="EMBL" id="NBNE01000245">
    <property type="protein sequence ID" value="OWZ21223.1"/>
    <property type="molecule type" value="Genomic_DNA"/>
</dbReference>